<dbReference type="GO" id="GO:0044396">
    <property type="term" value="P:actin cortical patch organization"/>
    <property type="evidence" value="ECO:0007669"/>
    <property type="project" value="UniProtKB-ARBA"/>
</dbReference>
<dbReference type="SUPFAM" id="SSF69103">
    <property type="entry name" value="Arp2/3 complex 16 kDa subunit ARPC5"/>
    <property type="match status" value="1"/>
</dbReference>
<dbReference type="GO" id="GO:0005885">
    <property type="term" value="C:Arp2/3 protein complex"/>
    <property type="evidence" value="ECO:0007669"/>
    <property type="project" value="InterPro"/>
</dbReference>
<dbReference type="KEGG" id="bnn:FOA43_002280"/>
<dbReference type="EMBL" id="CP064813">
    <property type="protein sequence ID" value="QPG74942.1"/>
    <property type="molecule type" value="Genomic_DNA"/>
</dbReference>
<sequence>MEDWRRVDVDQYDPEKQFIADDLELPNYSAQDLEPKIQQIRQYIGSNDLVNALKSCVQDPPYGSTDIVKKGYLLTVLDVLNTAKQSEVKELLSQLSIDEVDVLVKFIYVLMTTEEGQKSGGALLGWFDKAITVVGEGPIVRYMSDPYRM</sequence>
<dbReference type="OrthoDB" id="195498at2759"/>
<evidence type="ECO:0000256" key="6">
    <source>
        <dbReference type="ARBA" id="ARBA00060329"/>
    </source>
</evidence>
<evidence type="ECO:0000256" key="4">
    <source>
        <dbReference type="ARBA" id="ARBA00023212"/>
    </source>
</evidence>
<dbReference type="Gene3D" id="1.25.40.190">
    <property type="entry name" value="Actin-related protein 2/3 complex subunit 5"/>
    <property type="match status" value="1"/>
</dbReference>
<dbReference type="Pfam" id="PF04699">
    <property type="entry name" value="P16-Arc"/>
    <property type="match status" value="1"/>
</dbReference>
<organism evidence="8 9">
    <name type="scientific">Eeniella nana</name>
    <name type="common">Yeast</name>
    <name type="synonym">Brettanomyces nanus</name>
    <dbReference type="NCBI Taxonomy" id="13502"/>
    <lineage>
        <taxon>Eukaryota</taxon>
        <taxon>Fungi</taxon>
        <taxon>Dikarya</taxon>
        <taxon>Ascomycota</taxon>
        <taxon>Saccharomycotina</taxon>
        <taxon>Pichiomycetes</taxon>
        <taxon>Pichiales</taxon>
        <taxon>Pichiaceae</taxon>
        <taxon>Brettanomyces</taxon>
    </lineage>
</organism>
<comment type="function">
    <text evidence="7">Functions as component of the Arp2/3 complex which is involved in regulation of actin polymerization and together with an activating nucleation-promoting factor (NPF) mediates the formation of branched actin networks. Arp2/3 complex plays a critical role in the control of cell morphogenesis via the modulation of cell polarity development.</text>
</comment>
<proteinExistence type="inferred from homology"/>
<comment type="function">
    <text evidence="6">Functions as a component of the Arp2/3 complex which is involved in regulation of actin polymerization and together with an activating nucleation-promoting factor (NPF) mediates the formation of branched actin networks.</text>
</comment>
<evidence type="ECO:0000313" key="8">
    <source>
        <dbReference type="EMBL" id="QPG74942.1"/>
    </source>
</evidence>
<dbReference type="PANTHER" id="PTHR12644">
    <property type="entry name" value="ARP2/3 COMPLEX 16 KD SUBUNIT P16-ARC"/>
    <property type="match status" value="1"/>
</dbReference>
<keyword evidence="3" id="KW-0963">Cytoplasm</keyword>
<evidence type="ECO:0000256" key="7">
    <source>
        <dbReference type="RuleBase" id="RU004301"/>
    </source>
</evidence>
<dbReference type="InterPro" id="IPR006789">
    <property type="entry name" value="ARPC5"/>
</dbReference>
<dbReference type="AlphaFoldDB" id="A0A875S4F0"/>
<gene>
    <name evidence="8" type="ORF">FOA43_002280</name>
</gene>
<dbReference type="GO" id="GO:0030833">
    <property type="term" value="P:regulation of actin filament polymerization"/>
    <property type="evidence" value="ECO:0007669"/>
    <property type="project" value="InterPro"/>
</dbReference>
<name>A0A875S4F0_EENNA</name>
<dbReference type="GO" id="GO:0034314">
    <property type="term" value="P:Arp2/3 complex-mediated actin nucleation"/>
    <property type="evidence" value="ECO:0007669"/>
    <property type="project" value="InterPro"/>
</dbReference>
<keyword evidence="9" id="KW-1185">Reference proteome</keyword>
<dbReference type="Proteomes" id="UP000662931">
    <property type="component" value="Chromosome 2"/>
</dbReference>
<keyword evidence="4 7" id="KW-0206">Cytoskeleton</keyword>
<comment type="similarity">
    <text evidence="2 7">Belongs to the ARPC5 family.</text>
</comment>
<reference evidence="8" key="1">
    <citation type="submission" date="2020-10" db="EMBL/GenBank/DDBJ databases">
        <authorList>
            <person name="Roach M.J.R."/>
        </authorList>
    </citation>
    <scope>NUCLEOTIDE SEQUENCE</scope>
    <source>
        <strain evidence="8">CBS 1945</strain>
    </source>
</reference>
<dbReference type="FunFam" id="1.25.40.190:FF:000003">
    <property type="entry name" value="Actin-related protein 2/3 complex subunit 5"/>
    <property type="match status" value="1"/>
</dbReference>
<dbReference type="GeneID" id="62195681"/>
<dbReference type="PIRSF" id="PIRSF039096">
    <property type="entry name" value="p16-ARC"/>
    <property type="match status" value="1"/>
</dbReference>
<evidence type="ECO:0000313" key="9">
    <source>
        <dbReference type="Proteomes" id="UP000662931"/>
    </source>
</evidence>
<dbReference type="RefSeq" id="XP_038778507.1">
    <property type="nucleotide sequence ID" value="XM_038922579.1"/>
</dbReference>
<comment type="subcellular location">
    <subcellularLocation>
        <location evidence="1">Cytoplasm</location>
        <location evidence="1">Cytoskeleton</location>
    </subcellularLocation>
</comment>
<evidence type="ECO:0000256" key="3">
    <source>
        <dbReference type="ARBA" id="ARBA00022490"/>
    </source>
</evidence>
<protein>
    <recommendedName>
        <fullName evidence="5 7">Actin-related protein 2/3 complex subunit 5</fullName>
    </recommendedName>
</protein>
<evidence type="ECO:0000256" key="1">
    <source>
        <dbReference type="ARBA" id="ARBA00004245"/>
    </source>
</evidence>
<dbReference type="InterPro" id="IPR036743">
    <property type="entry name" value="ARPC5_sf"/>
</dbReference>
<accession>A0A875S4F0</accession>
<evidence type="ECO:0000256" key="5">
    <source>
        <dbReference type="ARBA" id="ARBA00040214"/>
    </source>
</evidence>
<evidence type="ECO:0000256" key="2">
    <source>
        <dbReference type="ARBA" id="ARBA00006084"/>
    </source>
</evidence>